<dbReference type="AlphaFoldDB" id="V6TAT5"/>
<dbReference type="VEuPathDB" id="GiardiaDB:GL50803_0011449"/>
<proteinExistence type="predicted"/>
<organism evidence="4 5">
    <name type="scientific">Giardia intestinalis</name>
    <name type="common">Giardia lamblia</name>
    <dbReference type="NCBI Taxonomy" id="5741"/>
    <lineage>
        <taxon>Eukaryota</taxon>
        <taxon>Metamonada</taxon>
        <taxon>Diplomonadida</taxon>
        <taxon>Hexamitidae</taxon>
        <taxon>Giardiinae</taxon>
        <taxon>Giardia</taxon>
    </lineage>
</organism>
<dbReference type="PIRSF" id="PIRSF004976">
    <property type="entry name" value="ATPase_YdaO"/>
    <property type="match status" value="1"/>
</dbReference>
<dbReference type="VEuPathDB" id="GiardiaDB:GL50581_2215"/>
<dbReference type="GO" id="GO:0002144">
    <property type="term" value="C:cytosolic tRNA wobble base thiouridylase complex"/>
    <property type="evidence" value="ECO:0007669"/>
    <property type="project" value="TreeGrafter"/>
</dbReference>
<dbReference type="Pfam" id="PF01171">
    <property type="entry name" value="ATP_bind_3"/>
    <property type="match status" value="1"/>
</dbReference>
<dbReference type="EMBL" id="AHGT01000060">
    <property type="protein sequence ID" value="ESU35986.1"/>
    <property type="molecule type" value="Genomic_DNA"/>
</dbReference>
<comment type="caution">
    <text evidence="4">The sequence shown here is derived from an EMBL/GenBank/DDBJ whole genome shotgun (WGS) entry which is preliminary data.</text>
</comment>
<evidence type="ECO:0000256" key="2">
    <source>
        <dbReference type="PIRSR" id="PIRSR004976-51"/>
    </source>
</evidence>
<dbReference type="GO" id="GO:0005739">
    <property type="term" value="C:mitochondrion"/>
    <property type="evidence" value="ECO:0007669"/>
    <property type="project" value="TreeGrafter"/>
</dbReference>
<dbReference type="SUPFAM" id="SSF52402">
    <property type="entry name" value="Adenine nucleotide alpha hydrolases-like"/>
    <property type="match status" value="1"/>
</dbReference>
<dbReference type="GO" id="GO:0000049">
    <property type="term" value="F:tRNA binding"/>
    <property type="evidence" value="ECO:0007669"/>
    <property type="project" value="TreeGrafter"/>
</dbReference>
<gene>
    <name evidence="4" type="ORF">DHA2_11449</name>
</gene>
<dbReference type="PANTHER" id="PTHR11807:SF12">
    <property type="entry name" value="CYTOPLASMIC TRNA 2-THIOLATION PROTEIN 1"/>
    <property type="match status" value="1"/>
</dbReference>
<evidence type="ECO:0000256" key="1">
    <source>
        <dbReference type="ARBA" id="ARBA00022679"/>
    </source>
</evidence>
<reference evidence="5" key="1">
    <citation type="submission" date="2012-02" db="EMBL/GenBank/DDBJ databases">
        <title>Genome sequencing of Giardia lamblia Genotypes A2 and B isolates (DH and GS) and comparative analysis with the genomes of Genotypes A1 and E (WB and Pig).</title>
        <authorList>
            <person name="Adam R."/>
            <person name="Dahlstrom E."/>
            <person name="Martens C."/>
            <person name="Bruno D."/>
            <person name="Barbian K."/>
            <person name="Porcella S.F."/>
            <person name="Nash T."/>
        </authorList>
    </citation>
    <scope>NUCLEOTIDE SEQUENCE</scope>
    <source>
        <strain evidence="5">DH</strain>
    </source>
</reference>
<name>V6TAT5_GIAIN</name>
<feature type="binding site" evidence="2">
    <location>
        <position position="72"/>
    </location>
    <ligand>
        <name>ATP</name>
        <dbReference type="ChEBI" id="CHEBI:30616"/>
    </ligand>
</feature>
<feature type="domain" description="tRNA(Ile)-lysidine/2-thiocytidine synthase N-terminal" evidence="3">
    <location>
        <begin position="199"/>
        <end position="271"/>
    </location>
</feature>
<dbReference type="InterPro" id="IPR056369">
    <property type="entry name" value="CTU1-like_ATP-bd"/>
</dbReference>
<dbReference type="CDD" id="cd01713">
    <property type="entry name" value="CTU1-like"/>
    <property type="match status" value="1"/>
</dbReference>
<dbReference type="GO" id="GO:0005524">
    <property type="term" value="F:ATP binding"/>
    <property type="evidence" value="ECO:0007669"/>
    <property type="project" value="UniProtKB-KW"/>
</dbReference>
<accession>V6TAT5</accession>
<dbReference type="InterPro" id="IPR011063">
    <property type="entry name" value="TilS/TtcA_N"/>
</dbReference>
<dbReference type="GO" id="GO:0002143">
    <property type="term" value="P:tRNA wobble position uridine thiolation"/>
    <property type="evidence" value="ECO:0007669"/>
    <property type="project" value="TreeGrafter"/>
</dbReference>
<evidence type="ECO:0000259" key="3">
    <source>
        <dbReference type="Pfam" id="PF01171"/>
    </source>
</evidence>
<dbReference type="InterPro" id="IPR035107">
    <property type="entry name" value="tRNA_thiolation_TtcA_Ctu1"/>
</dbReference>
<protein>
    <submittedName>
        <fullName evidence="4">Putative ATP-binding protein</fullName>
    </submittedName>
</protein>
<feature type="binding site" evidence="2">
    <location>
        <begin position="66"/>
        <end position="68"/>
    </location>
    <ligand>
        <name>ATP</name>
        <dbReference type="ChEBI" id="CHEBI:30616"/>
    </ligand>
</feature>
<dbReference type="InterPro" id="IPR014729">
    <property type="entry name" value="Rossmann-like_a/b/a_fold"/>
</dbReference>
<dbReference type="VEuPathDB" id="GiardiaDB:DHA2_11449"/>
<feature type="binding site" evidence="2">
    <location>
        <position position="101"/>
    </location>
    <ligand>
        <name>ATP</name>
        <dbReference type="ChEBI" id="CHEBI:30616"/>
    </ligand>
</feature>
<feature type="binding site" evidence="2">
    <location>
        <position position="213"/>
    </location>
    <ligand>
        <name>ATP</name>
        <dbReference type="ChEBI" id="CHEBI:30616"/>
    </ligand>
</feature>
<dbReference type="PANTHER" id="PTHR11807">
    <property type="entry name" value="ATPASES OF THE PP SUPERFAMILY-RELATED"/>
    <property type="match status" value="1"/>
</dbReference>
<dbReference type="Proteomes" id="UP000018320">
    <property type="component" value="Unassembled WGS sequence"/>
</dbReference>
<sequence>MSGMSSSRFFKAMNCEGCGTGTPMIRHSMTLKRLCRKCFLRAIEDEVQRTVEMHSLVRPGESIALGVSGGKDSSVMLHILHTLRLRYQDVYDGVRFVMVAVNEGIQGYRGESLACLRRLHKKYPYELEIVGFEERYGRTLDQLVNTVNGDSCNDTFAPLKGDLEDVNDTGRPQPTAKTATACSFCGILRRNSLSYGSLQTHCTKVATGHNADDNAETVLLNLIRGDAAKLVRCSEPLSDLNQGVARIKPLCNIAQRDIVIYAHLQRLDYFSVECPYATTALRGKPRSFLTNLCTRPAYSDAALRIIRSTRKLRLKTTHETRKLTSLHLCPSCQSPVSTTRCQCCDIRTAKTGDDLKRAAKCRP</sequence>
<keyword evidence="1" id="KW-0808">Transferase</keyword>
<keyword evidence="2 4" id="KW-0067">ATP-binding</keyword>
<evidence type="ECO:0000313" key="5">
    <source>
        <dbReference type="Proteomes" id="UP000018320"/>
    </source>
</evidence>
<dbReference type="VEuPathDB" id="GiardiaDB:QR46_0641"/>
<dbReference type="GO" id="GO:0016740">
    <property type="term" value="F:transferase activity"/>
    <property type="evidence" value="ECO:0007669"/>
    <property type="project" value="UniProtKB-KW"/>
</dbReference>
<keyword evidence="2" id="KW-0547">Nucleotide-binding</keyword>
<dbReference type="Gene3D" id="3.40.50.620">
    <property type="entry name" value="HUPs"/>
    <property type="match status" value="1"/>
</dbReference>
<feature type="binding site" evidence="2">
    <location>
        <position position="208"/>
    </location>
    <ligand>
        <name>ATP</name>
        <dbReference type="ChEBI" id="CHEBI:30616"/>
    </ligand>
</feature>
<evidence type="ECO:0000313" key="4">
    <source>
        <dbReference type="EMBL" id="ESU35986.1"/>
    </source>
</evidence>
<reference evidence="4 5" key="2">
    <citation type="journal article" date="2013" name="Genome Biol. Evol.">
        <title>Genome sequencing of Giardia lamblia genotypes A2 and B isolates (DH and GS) and comparative analysis with the genomes of genotypes A1 and E (WB and Pig).</title>
        <authorList>
            <person name="Adam R.D."/>
            <person name="Dahlstrom E.W."/>
            <person name="Martens C.A."/>
            <person name="Bruno D.P."/>
            <person name="Barbian K.D."/>
            <person name="Ricklefs S.M."/>
            <person name="Hernandez M.M."/>
            <person name="Narla N.P."/>
            <person name="Patel R.B."/>
            <person name="Porcella S.F."/>
            <person name="Nash T.E."/>
        </authorList>
    </citation>
    <scope>NUCLEOTIDE SEQUENCE [LARGE SCALE GENOMIC DNA]</scope>
    <source>
        <strain evidence="4 5">DH</strain>
    </source>
</reference>